<gene>
    <name evidence="1" type="ORF">Dsin_015969</name>
</gene>
<dbReference type="EMBL" id="JANJYJ010000005">
    <property type="protein sequence ID" value="KAK3211263.1"/>
    <property type="molecule type" value="Genomic_DNA"/>
</dbReference>
<accession>A0AAE0ACY9</accession>
<proteinExistence type="predicted"/>
<reference evidence="1" key="1">
    <citation type="journal article" date="2023" name="Plant J.">
        <title>Genome sequences and population genomics provide insights into the demographic history, inbreeding, and mutation load of two 'living fossil' tree species of Dipteronia.</title>
        <authorList>
            <person name="Feng Y."/>
            <person name="Comes H.P."/>
            <person name="Chen J."/>
            <person name="Zhu S."/>
            <person name="Lu R."/>
            <person name="Zhang X."/>
            <person name="Li P."/>
            <person name="Qiu J."/>
            <person name="Olsen K.M."/>
            <person name="Qiu Y."/>
        </authorList>
    </citation>
    <scope>NUCLEOTIDE SEQUENCE</scope>
    <source>
        <strain evidence="1">NBL</strain>
    </source>
</reference>
<evidence type="ECO:0000313" key="1">
    <source>
        <dbReference type="EMBL" id="KAK3211263.1"/>
    </source>
</evidence>
<evidence type="ECO:0000313" key="2">
    <source>
        <dbReference type="Proteomes" id="UP001281410"/>
    </source>
</evidence>
<name>A0AAE0ACY9_9ROSI</name>
<protein>
    <submittedName>
        <fullName evidence="1">Uncharacterized protein</fullName>
    </submittedName>
</protein>
<organism evidence="1 2">
    <name type="scientific">Dipteronia sinensis</name>
    <dbReference type="NCBI Taxonomy" id="43782"/>
    <lineage>
        <taxon>Eukaryota</taxon>
        <taxon>Viridiplantae</taxon>
        <taxon>Streptophyta</taxon>
        <taxon>Embryophyta</taxon>
        <taxon>Tracheophyta</taxon>
        <taxon>Spermatophyta</taxon>
        <taxon>Magnoliopsida</taxon>
        <taxon>eudicotyledons</taxon>
        <taxon>Gunneridae</taxon>
        <taxon>Pentapetalae</taxon>
        <taxon>rosids</taxon>
        <taxon>malvids</taxon>
        <taxon>Sapindales</taxon>
        <taxon>Sapindaceae</taxon>
        <taxon>Hippocastanoideae</taxon>
        <taxon>Acereae</taxon>
        <taxon>Dipteronia</taxon>
    </lineage>
</organism>
<keyword evidence="2" id="KW-1185">Reference proteome</keyword>
<comment type="caution">
    <text evidence="1">The sequence shown here is derived from an EMBL/GenBank/DDBJ whole genome shotgun (WGS) entry which is preliminary data.</text>
</comment>
<sequence length="165" mass="18837">MATYQLEFRQNNEILNRNFNWLNTNFCGFVIELNVHHHRNNGELLRATNRTYYQENHIFFSERGMREFLTRILLAEHMFVNSSRFLCDHIVQLIRHRPSGDEKGLVVDSVALVCKGVVSAEIAEAKAIMAGLSMAVEAVFTHLTCNQVAHAQGLSQDYVLEGTVN</sequence>
<dbReference type="AlphaFoldDB" id="A0AAE0ACY9"/>
<dbReference type="Proteomes" id="UP001281410">
    <property type="component" value="Unassembled WGS sequence"/>
</dbReference>